<evidence type="ECO:0000313" key="2">
    <source>
        <dbReference type="EMBL" id="GAA2116664.1"/>
    </source>
</evidence>
<evidence type="ECO:0000313" key="3">
    <source>
        <dbReference type="Proteomes" id="UP001500897"/>
    </source>
</evidence>
<sequence length="195" mass="18395">MVVEFVEPAEEAGEVLVGAVGEVGAVGRAAAEPVGGGEAAAGVDAAHVDVLAEVAGVAGQAFGDGAELPGRAAGDEQDVEVGPGDEVVDVGAVLGSVGRGDTEGADSGKPGDGVGEGSGGVDGAVGGDGEQAAVGAVAVDLAGEPGPPPGGARPALAEAAVVGRPPRAGRYRVALARGGDAAEVACGHRRPDLSR</sequence>
<reference evidence="2 3" key="1">
    <citation type="journal article" date="2019" name="Int. J. Syst. Evol. Microbiol.">
        <title>The Global Catalogue of Microorganisms (GCM) 10K type strain sequencing project: providing services to taxonomists for standard genome sequencing and annotation.</title>
        <authorList>
            <consortium name="The Broad Institute Genomics Platform"/>
            <consortium name="The Broad Institute Genome Sequencing Center for Infectious Disease"/>
            <person name="Wu L."/>
            <person name="Ma J."/>
        </authorList>
    </citation>
    <scope>NUCLEOTIDE SEQUENCE [LARGE SCALE GENOMIC DNA]</scope>
    <source>
        <strain evidence="2 3">JCM 14559</strain>
    </source>
</reference>
<accession>A0ABN2XSS8</accession>
<feature type="compositionally biased region" description="Gly residues" evidence="1">
    <location>
        <begin position="110"/>
        <end position="128"/>
    </location>
</feature>
<keyword evidence="3" id="KW-1185">Reference proteome</keyword>
<dbReference type="Proteomes" id="UP001500897">
    <property type="component" value="Unassembled WGS sequence"/>
</dbReference>
<proteinExistence type="predicted"/>
<feature type="region of interest" description="Disordered" evidence="1">
    <location>
        <begin position="96"/>
        <end position="128"/>
    </location>
</feature>
<comment type="caution">
    <text evidence="2">The sequence shown here is derived from an EMBL/GenBank/DDBJ whole genome shotgun (WGS) entry which is preliminary data.</text>
</comment>
<dbReference type="EMBL" id="BAAANS010000055">
    <property type="protein sequence ID" value="GAA2116664.1"/>
    <property type="molecule type" value="Genomic_DNA"/>
</dbReference>
<name>A0ABN2XSS8_9ACTN</name>
<protein>
    <submittedName>
        <fullName evidence="2">Uncharacterized protein</fullName>
    </submittedName>
</protein>
<evidence type="ECO:0000256" key="1">
    <source>
        <dbReference type="SAM" id="MobiDB-lite"/>
    </source>
</evidence>
<organism evidence="2 3">
    <name type="scientific">Kitasatospora saccharophila</name>
    <dbReference type="NCBI Taxonomy" id="407973"/>
    <lineage>
        <taxon>Bacteria</taxon>
        <taxon>Bacillati</taxon>
        <taxon>Actinomycetota</taxon>
        <taxon>Actinomycetes</taxon>
        <taxon>Kitasatosporales</taxon>
        <taxon>Streptomycetaceae</taxon>
        <taxon>Kitasatospora</taxon>
    </lineage>
</organism>
<gene>
    <name evidence="2" type="ORF">GCM10009759_62430</name>
</gene>